<evidence type="ECO:0000256" key="11">
    <source>
        <dbReference type="PROSITE-ProRule" id="PRU01005"/>
    </source>
</evidence>
<dbReference type="AlphaFoldDB" id="A0ABD2I9I9"/>
<evidence type="ECO:0000256" key="9">
    <source>
        <dbReference type="ARBA" id="ARBA00023049"/>
    </source>
</evidence>
<keyword evidence="4" id="KW-0645">Protease</keyword>
<evidence type="ECO:0000313" key="16">
    <source>
        <dbReference type="EMBL" id="KAL3072818.1"/>
    </source>
</evidence>
<feature type="compositionally biased region" description="Basic and acidic residues" evidence="13">
    <location>
        <begin position="88"/>
        <end position="104"/>
    </location>
</feature>
<keyword evidence="3" id="KW-0121">Carboxypeptidase</keyword>
<dbReference type="Gene3D" id="3.30.70.340">
    <property type="entry name" value="Metallocarboxypeptidase-like"/>
    <property type="match status" value="1"/>
</dbReference>
<keyword evidence="10" id="KW-1015">Disulfide bond</keyword>
<organism evidence="16 17">
    <name type="scientific">Heterodera schachtii</name>
    <name type="common">Sugarbeet cyst nematode worm</name>
    <name type="synonym">Tylenchus schachtii</name>
    <dbReference type="NCBI Taxonomy" id="97005"/>
    <lineage>
        <taxon>Eukaryota</taxon>
        <taxon>Metazoa</taxon>
        <taxon>Ecdysozoa</taxon>
        <taxon>Nematoda</taxon>
        <taxon>Chromadorea</taxon>
        <taxon>Rhabditida</taxon>
        <taxon>Tylenchina</taxon>
        <taxon>Tylenchomorpha</taxon>
        <taxon>Tylenchoidea</taxon>
        <taxon>Heteroderidae</taxon>
        <taxon>Heteroderinae</taxon>
        <taxon>Heterodera</taxon>
    </lineage>
</organism>
<keyword evidence="9" id="KW-0482">Metalloprotease</keyword>
<dbReference type="GO" id="GO:0046872">
    <property type="term" value="F:metal ion binding"/>
    <property type="evidence" value="ECO:0007669"/>
    <property type="project" value="UniProtKB-KW"/>
</dbReference>
<dbReference type="PANTHER" id="PTHR11705:SF49">
    <property type="entry name" value="SHKT DOMAIN-CONTAINING PROTEIN"/>
    <property type="match status" value="1"/>
</dbReference>
<dbReference type="FunFam" id="3.40.630.10:FF:000070">
    <property type="entry name" value="Putative carboxypeptidase suro-1"/>
    <property type="match status" value="1"/>
</dbReference>
<feature type="domain" description="Peptidase M14" evidence="15">
    <location>
        <begin position="225"/>
        <end position="537"/>
    </location>
</feature>
<evidence type="ECO:0000256" key="5">
    <source>
        <dbReference type="ARBA" id="ARBA00022723"/>
    </source>
</evidence>
<evidence type="ECO:0000256" key="7">
    <source>
        <dbReference type="ARBA" id="ARBA00022801"/>
    </source>
</evidence>
<evidence type="ECO:0000256" key="6">
    <source>
        <dbReference type="ARBA" id="ARBA00022729"/>
    </source>
</evidence>
<proteinExistence type="inferred from homology"/>
<comment type="caution">
    <text evidence="11">Lacks conserved residue(s) required for the propagation of feature annotation.</text>
</comment>
<evidence type="ECO:0000256" key="2">
    <source>
        <dbReference type="ARBA" id="ARBA00005988"/>
    </source>
</evidence>
<dbReference type="Gene3D" id="3.40.630.10">
    <property type="entry name" value="Zn peptidases"/>
    <property type="match status" value="1"/>
</dbReference>
<dbReference type="SMART" id="SM00631">
    <property type="entry name" value="Zn_pept"/>
    <property type="match status" value="1"/>
</dbReference>
<dbReference type="GO" id="GO:0008237">
    <property type="term" value="F:metallopeptidase activity"/>
    <property type="evidence" value="ECO:0007669"/>
    <property type="project" value="UniProtKB-KW"/>
</dbReference>
<dbReference type="Pfam" id="PF02244">
    <property type="entry name" value="Propep_M14"/>
    <property type="match status" value="1"/>
</dbReference>
<evidence type="ECO:0000259" key="14">
    <source>
        <dbReference type="PROSITE" id="PS51670"/>
    </source>
</evidence>
<accession>A0ABD2I9I9</accession>
<feature type="region of interest" description="Disordered" evidence="13">
    <location>
        <begin position="54"/>
        <end position="116"/>
    </location>
</feature>
<dbReference type="InterPro" id="IPR000834">
    <property type="entry name" value="Peptidase_M14"/>
</dbReference>
<feature type="compositionally biased region" description="Basic residues" evidence="13">
    <location>
        <begin position="78"/>
        <end position="87"/>
    </location>
</feature>
<sequence>MICVLCAAPWPIAATNVQIPLHSSPFTAASAFVSPPIEFRFPFFKQCASGGRKRTELGKRRKRAKQWDNGTAISGKEKIKRGQTHKKGQMDKRGQTAKRDKSTKESPQVVRAQPDTGEQLQLLEMLEMNGSDLELNFWTSPVRVGSAVDVMVPTDKGPILRRYLRKHQMHTEVIIEDVERLIIQRERKVFGRKEGDDRNRFLADEPPTRRMAATANKEPNFDFYHYNSYAQMVAWMRALARRHPKLVQFITIGKTHEGRSIDGLEIGSRGFRKRAFWIDGGIHAREWAAPHTALYFIHLLTSRYGKDAEITRLLDELTWVVVPLLNPDGYEFTRSSTHPNVRLWRKNRSPTHCVRDQWGRNRCCKGVDLNRNFDFHFKESGSSDDPCSEIYQGISAFSEPESRSVRDAVLSNRYRGRIDGFITLHTYSQIWIHPYGHKRDSYPGDVQDLYAVGKRATAALSKLYGTKYVLGSGANTLYPASGGSEDWAKESANVKFVYLLELRPDEKNWDGFILDESQLIPTASETWAGVKVVADAIIQRARTRRISSVANKAAGIRQYRPAATDGPNNSAPMKMEQKMHSLPREGQRNAESGEFHCKDRHRSCKRWVLEGESLCQTVPVFMGDQCAFSCGFC</sequence>
<dbReference type="InterPro" id="IPR036990">
    <property type="entry name" value="M14A-like_propep"/>
</dbReference>
<evidence type="ECO:0000256" key="10">
    <source>
        <dbReference type="ARBA" id="ARBA00023157"/>
    </source>
</evidence>
<dbReference type="EMBL" id="JBICCN010000373">
    <property type="protein sequence ID" value="KAL3072818.1"/>
    <property type="molecule type" value="Genomic_DNA"/>
</dbReference>
<keyword evidence="6" id="KW-0732">Signal</keyword>
<keyword evidence="7" id="KW-0378">Hydrolase</keyword>
<keyword evidence="8" id="KW-0862">Zinc</keyword>
<dbReference type="PANTHER" id="PTHR11705">
    <property type="entry name" value="PROTEASE FAMILY M14 CARBOXYPEPTIDASE A,B"/>
    <property type="match status" value="1"/>
</dbReference>
<dbReference type="InterPro" id="IPR003146">
    <property type="entry name" value="M14A_act_pep"/>
</dbReference>
<dbReference type="GO" id="GO:0006508">
    <property type="term" value="P:proteolysis"/>
    <property type="evidence" value="ECO:0007669"/>
    <property type="project" value="UniProtKB-KW"/>
</dbReference>
<dbReference type="CDD" id="cd03860">
    <property type="entry name" value="M14_CP_A-B_like"/>
    <property type="match status" value="1"/>
</dbReference>
<gene>
    <name evidence="16" type="ORF">niasHS_017792</name>
</gene>
<comment type="cofactor">
    <cofactor evidence="1">
        <name>Zn(2+)</name>
        <dbReference type="ChEBI" id="CHEBI:29105"/>
    </cofactor>
</comment>
<dbReference type="SUPFAM" id="SSF53187">
    <property type="entry name" value="Zn-dependent exopeptidases"/>
    <property type="match status" value="1"/>
</dbReference>
<dbReference type="GO" id="GO:0004180">
    <property type="term" value="F:carboxypeptidase activity"/>
    <property type="evidence" value="ECO:0007669"/>
    <property type="project" value="UniProtKB-KW"/>
</dbReference>
<protein>
    <recommendedName>
        <fullName evidence="18">ShKT domain-containing protein</fullName>
    </recommendedName>
</protein>
<dbReference type="InterPro" id="IPR003582">
    <property type="entry name" value="ShKT_dom"/>
</dbReference>
<evidence type="ECO:0000259" key="15">
    <source>
        <dbReference type="PROSITE" id="PS52035"/>
    </source>
</evidence>
<evidence type="ECO:0000256" key="12">
    <source>
        <dbReference type="PROSITE-ProRule" id="PRU01379"/>
    </source>
</evidence>
<evidence type="ECO:0008006" key="18">
    <source>
        <dbReference type="Google" id="ProtNLM"/>
    </source>
</evidence>
<evidence type="ECO:0000313" key="17">
    <source>
        <dbReference type="Proteomes" id="UP001620645"/>
    </source>
</evidence>
<comment type="similarity">
    <text evidence="2 12">Belongs to the peptidase M14 family.</text>
</comment>
<dbReference type="Proteomes" id="UP001620645">
    <property type="component" value="Unassembled WGS sequence"/>
</dbReference>
<evidence type="ECO:0000256" key="4">
    <source>
        <dbReference type="ARBA" id="ARBA00022670"/>
    </source>
</evidence>
<keyword evidence="5" id="KW-0479">Metal-binding</keyword>
<keyword evidence="17" id="KW-1185">Reference proteome</keyword>
<dbReference type="PROSITE" id="PS52035">
    <property type="entry name" value="PEPTIDASE_M14"/>
    <property type="match status" value="1"/>
</dbReference>
<dbReference type="PROSITE" id="PS51670">
    <property type="entry name" value="SHKT"/>
    <property type="match status" value="1"/>
</dbReference>
<feature type="active site" description="Proton donor/acceptor" evidence="12">
    <location>
        <position position="501"/>
    </location>
</feature>
<comment type="caution">
    <text evidence="16">The sequence shown here is derived from an EMBL/GenBank/DDBJ whole genome shotgun (WGS) entry which is preliminary data.</text>
</comment>
<dbReference type="Pfam" id="PF01549">
    <property type="entry name" value="ShK"/>
    <property type="match status" value="1"/>
</dbReference>
<reference evidence="16 17" key="1">
    <citation type="submission" date="2024-10" db="EMBL/GenBank/DDBJ databases">
        <authorList>
            <person name="Kim D."/>
        </authorList>
    </citation>
    <scope>NUCLEOTIDE SEQUENCE [LARGE SCALE GENOMIC DNA]</scope>
    <source>
        <strain evidence="16">Taebaek</strain>
    </source>
</reference>
<dbReference type="Pfam" id="PF00246">
    <property type="entry name" value="Peptidase_M14"/>
    <property type="match status" value="1"/>
</dbReference>
<dbReference type="SUPFAM" id="SSF54897">
    <property type="entry name" value="Protease propeptides/inhibitors"/>
    <property type="match status" value="1"/>
</dbReference>
<feature type="domain" description="ShKT" evidence="14">
    <location>
        <begin position="597"/>
        <end position="633"/>
    </location>
</feature>
<name>A0ABD2I9I9_HETSC</name>
<evidence type="ECO:0000256" key="13">
    <source>
        <dbReference type="SAM" id="MobiDB-lite"/>
    </source>
</evidence>
<evidence type="ECO:0000256" key="1">
    <source>
        <dbReference type="ARBA" id="ARBA00001947"/>
    </source>
</evidence>
<dbReference type="PRINTS" id="PR00765">
    <property type="entry name" value="CRBOXYPTASEA"/>
</dbReference>
<evidence type="ECO:0000256" key="8">
    <source>
        <dbReference type="ARBA" id="ARBA00022833"/>
    </source>
</evidence>
<evidence type="ECO:0000256" key="3">
    <source>
        <dbReference type="ARBA" id="ARBA00022645"/>
    </source>
</evidence>